<keyword evidence="4" id="KW-1185">Reference proteome</keyword>
<comment type="caution">
    <text evidence="3">The sequence shown here is derived from an EMBL/GenBank/DDBJ whole genome shotgun (WGS) entry which is preliminary data.</text>
</comment>
<feature type="transmembrane region" description="Helical" evidence="2">
    <location>
        <begin position="280"/>
        <end position="300"/>
    </location>
</feature>
<feature type="transmembrane region" description="Helical" evidence="2">
    <location>
        <begin position="226"/>
        <end position="245"/>
    </location>
</feature>
<protein>
    <recommendedName>
        <fullName evidence="5">Transmembrane 9 superfamily member</fullName>
    </recommendedName>
</protein>
<evidence type="ECO:0000313" key="4">
    <source>
        <dbReference type="Proteomes" id="UP001189429"/>
    </source>
</evidence>
<feature type="region of interest" description="Disordered" evidence="1">
    <location>
        <begin position="1"/>
        <end position="34"/>
    </location>
</feature>
<evidence type="ECO:0000313" key="3">
    <source>
        <dbReference type="EMBL" id="CAK0820578.1"/>
    </source>
</evidence>
<reference evidence="3" key="1">
    <citation type="submission" date="2023-10" db="EMBL/GenBank/DDBJ databases">
        <authorList>
            <person name="Chen Y."/>
            <person name="Shah S."/>
            <person name="Dougan E. K."/>
            <person name="Thang M."/>
            <person name="Chan C."/>
        </authorList>
    </citation>
    <scope>NUCLEOTIDE SEQUENCE [LARGE SCALE GENOMIC DNA]</scope>
</reference>
<keyword evidence="2" id="KW-0812">Transmembrane</keyword>
<evidence type="ECO:0008006" key="5">
    <source>
        <dbReference type="Google" id="ProtNLM"/>
    </source>
</evidence>
<keyword evidence="2" id="KW-0472">Membrane</keyword>
<evidence type="ECO:0000256" key="2">
    <source>
        <dbReference type="SAM" id="Phobius"/>
    </source>
</evidence>
<proteinExistence type="predicted"/>
<gene>
    <name evidence="3" type="ORF">PCOR1329_LOCUS22196</name>
</gene>
<evidence type="ECO:0000256" key="1">
    <source>
        <dbReference type="SAM" id="MobiDB-lite"/>
    </source>
</evidence>
<dbReference type="EMBL" id="CAUYUJ010007380">
    <property type="protein sequence ID" value="CAK0820578.1"/>
    <property type="molecule type" value="Genomic_DNA"/>
</dbReference>
<accession>A0ABN9RN25</accession>
<feature type="transmembrane region" description="Helical" evidence="2">
    <location>
        <begin position="252"/>
        <end position="274"/>
    </location>
</feature>
<feature type="transmembrane region" description="Helical" evidence="2">
    <location>
        <begin position="69"/>
        <end position="89"/>
    </location>
</feature>
<name>A0ABN9RN25_9DINO</name>
<dbReference type="Proteomes" id="UP001189429">
    <property type="component" value="Unassembled WGS sequence"/>
</dbReference>
<keyword evidence="2" id="KW-1133">Transmembrane helix</keyword>
<sequence length="329" mass="36219">MDGAERGDRGAALVPARSRAALQPLEQEEGDPSKYSKHNLALSLQEWEKLDVGAIALTTAKNAVQQRPALVAVWAVGLLLAALAGGLPVDDDAREAYSVMFQRAEVIDTREFGQQALGELETAEQEYYALQGWFGACDANCTRALDRVQLAREHAEQVRRRRDQVLSDARREVGIWSSFGVQDVRKSFWDAWKSGKDFAARMTMYDALFMVGGRDENVTTMVLKLVMQYVVNLSMGLVGAFFYFLHNLYLLIVSYGASFLSGLAFFLLAAVAAMSVVGTYIGGMIGGVAAGGIVMMQQAARQAALEADRRGCRSRDRLRDRSHDSKDFV</sequence>
<organism evidence="3 4">
    <name type="scientific">Prorocentrum cordatum</name>
    <dbReference type="NCBI Taxonomy" id="2364126"/>
    <lineage>
        <taxon>Eukaryota</taxon>
        <taxon>Sar</taxon>
        <taxon>Alveolata</taxon>
        <taxon>Dinophyceae</taxon>
        <taxon>Prorocentrales</taxon>
        <taxon>Prorocentraceae</taxon>
        <taxon>Prorocentrum</taxon>
    </lineage>
</organism>